<dbReference type="AlphaFoldDB" id="A0A540VJ88"/>
<dbReference type="EMBL" id="VIGC01000006">
    <property type="protein sequence ID" value="TQE96838.1"/>
    <property type="molecule type" value="Genomic_DNA"/>
</dbReference>
<feature type="transmembrane region" description="Helical" evidence="1">
    <location>
        <begin position="271"/>
        <end position="289"/>
    </location>
</feature>
<feature type="transmembrane region" description="Helical" evidence="1">
    <location>
        <begin position="183"/>
        <end position="204"/>
    </location>
</feature>
<sequence length="506" mass="57614">MRLPLLCPKFIRRPHIHGFHWAGIIFIFGVNGALASFLTLRISITADPRMVLQPWLLNQGFIPYLHIADEHSPLLPHLLAGLQTLVHNDGILALRLAHASTLTLLFGLVSGWLWMRYGIWAAVAGISFIWAFAVRFGITTFWYNLALAPLFFGFFILLSIFSSEQRHLWRVALSGLLVGIGVLLKQQAIVLIPVFLIWLVLMHWKRYLDWRSIPKALLLFIAGVIVPVILYLAFYLSHGGSLTALVEWTLLFNLTSGYARLGFLLPSHFDLIAIWPAFLLAVPFIASLWMPGTLTTQERLLRLWLAICTVSSLIFLYPRYSPPHWAAAFGFIAAMSAIVSADIIKTGAVLPSVAYLLRTLAITFLIFWGAYGTFLLWPGIAGISQPKLLKFDEQRELAELLKTALPSESSLVFVPDNEAVSNVYYILQKTPPKFWMMHYPWFMQPHIREQWLAELGKNPPDFVVWIEGLQDLSATGPEIEPFIFERYAEVNHFFWQGHTIRLLQRR</sequence>
<dbReference type="InParanoid" id="A0A540VJ88"/>
<organism evidence="2 3">
    <name type="scientific">Litorilinea aerophila</name>
    <dbReference type="NCBI Taxonomy" id="1204385"/>
    <lineage>
        <taxon>Bacteria</taxon>
        <taxon>Bacillati</taxon>
        <taxon>Chloroflexota</taxon>
        <taxon>Caldilineae</taxon>
        <taxon>Caldilineales</taxon>
        <taxon>Caldilineaceae</taxon>
        <taxon>Litorilinea</taxon>
    </lineage>
</organism>
<gene>
    <name evidence="2" type="ORF">FKZ61_06155</name>
</gene>
<name>A0A540VJ88_9CHLR</name>
<feature type="transmembrane region" description="Helical" evidence="1">
    <location>
        <begin position="324"/>
        <end position="344"/>
    </location>
</feature>
<feature type="transmembrane region" description="Helical" evidence="1">
    <location>
        <begin position="145"/>
        <end position="163"/>
    </location>
</feature>
<comment type="caution">
    <text evidence="2">The sequence shown here is derived from an EMBL/GenBank/DDBJ whole genome shotgun (WGS) entry which is preliminary data.</text>
</comment>
<feature type="transmembrane region" description="Helical" evidence="1">
    <location>
        <begin position="119"/>
        <end position="138"/>
    </location>
</feature>
<keyword evidence="1" id="KW-0812">Transmembrane</keyword>
<keyword evidence="1" id="KW-1133">Transmembrane helix</keyword>
<feature type="transmembrane region" description="Helical" evidence="1">
    <location>
        <begin position="301"/>
        <end position="318"/>
    </location>
</feature>
<feature type="transmembrane region" description="Helical" evidence="1">
    <location>
        <begin position="356"/>
        <end position="377"/>
    </location>
</feature>
<reference evidence="2 3" key="1">
    <citation type="submission" date="2019-06" db="EMBL/GenBank/DDBJ databases">
        <title>Genome sequence of Litorilinea aerophila BAA-2444.</title>
        <authorList>
            <person name="Maclea K.S."/>
            <person name="Maurais E.G."/>
            <person name="Iannazzi L.C."/>
        </authorList>
    </citation>
    <scope>NUCLEOTIDE SEQUENCE [LARGE SCALE GENOMIC DNA]</scope>
    <source>
        <strain evidence="2 3">ATCC BAA-2444</strain>
    </source>
</reference>
<evidence type="ECO:0000313" key="3">
    <source>
        <dbReference type="Proteomes" id="UP000317371"/>
    </source>
</evidence>
<dbReference type="RefSeq" id="WP_141609210.1">
    <property type="nucleotide sequence ID" value="NZ_VIGC02000006.1"/>
</dbReference>
<evidence type="ECO:0000313" key="2">
    <source>
        <dbReference type="EMBL" id="TQE96838.1"/>
    </source>
</evidence>
<evidence type="ECO:0000256" key="1">
    <source>
        <dbReference type="SAM" id="Phobius"/>
    </source>
</evidence>
<keyword evidence="1" id="KW-0472">Membrane</keyword>
<protein>
    <recommendedName>
        <fullName evidence="4">Glycosyltransferase RgtA/B/C/D-like domain-containing protein</fullName>
    </recommendedName>
</protein>
<evidence type="ECO:0008006" key="4">
    <source>
        <dbReference type="Google" id="ProtNLM"/>
    </source>
</evidence>
<feature type="transmembrane region" description="Helical" evidence="1">
    <location>
        <begin position="216"/>
        <end position="236"/>
    </location>
</feature>
<keyword evidence="3" id="KW-1185">Reference proteome</keyword>
<dbReference type="Proteomes" id="UP000317371">
    <property type="component" value="Unassembled WGS sequence"/>
</dbReference>
<accession>A0A540VJ88</accession>
<proteinExistence type="predicted"/>
<feature type="transmembrane region" description="Helical" evidence="1">
    <location>
        <begin position="20"/>
        <end position="40"/>
    </location>
</feature>